<dbReference type="InterPro" id="IPR013783">
    <property type="entry name" value="Ig-like_fold"/>
</dbReference>
<evidence type="ECO:0008006" key="3">
    <source>
        <dbReference type="Google" id="ProtNLM"/>
    </source>
</evidence>
<keyword evidence="2" id="KW-1185">Reference proteome</keyword>
<protein>
    <recommendedName>
        <fullName evidence="3">Big-1 domain-containing protein</fullName>
    </recommendedName>
</protein>
<dbReference type="Proteomes" id="UP000239197">
    <property type="component" value="Chromosome"/>
</dbReference>
<proteinExistence type="predicted"/>
<name>A0A2L1UWY1_9GAMM</name>
<accession>A0A2L1UWY1</accession>
<dbReference type="InterPro" id="IPR008964">
    <property type="entry name" value="Invasin/intimin_cell_adhesion"/>
</dbReference>
<reference evidence="2" key="1">
    <citation type="submission" date="2017-01" db="EMBL/GenBank/DDBJ databases">
        <title>Genome sequence of Rouxiella sp. ERMR1:05.</title>
        <authorList>
            <person name="Kumar R."/>
            <person name="Singh D."/>
            <person name="Kumar S."/>
        </authorList>
    </citation>
    <scope>NUCLEOTIDE SEQUENCE [LARGE SCALE GENOMIC DNA]</scope>
    <source>
        <strain evidence="2">ERMR1:05</strain>
    </source>
</reference>
<organism evidence="1 2">
    <name type="scientific">Rahnella sikkimica</name>
    <dbReference type="NCBI Taxonomy" id="1805933"/>
    <lineage>
        <taxon>Bacteria</taxon>
        <taxon>Pseudomonadati</taxon>
        <taxon>Pseudomonadota</taxon>
        <taxon>Gammaproteobacteria</taxon>
        <taxon>Enterobacterales</taxon>
        <taxon>Yersiniaceae</taxon>
        <taxon>Rahnella</taxon>
    </lineage>
</organism>
<dbReference type="Gene3D" id="2.60.40.10">
    <property type="entry name" value="Immunoglobulins"/>
    <property type="match status" value="1"/>
</dbReference>
<dbReference type="SUPFAM" id="SSF49373">
    <property type="entry name" value="Invasin/intimin cell-adhesion fragments"/>
    <property type="match status" value="1"/>
</dbReference>
<evidence type="ECO:0000313" key="1">
    <source>
        <dbReference type="EMBL" id="AVF37384.1"/>
    </source>
</evidence>
<dbReference type="EMBL" id="CP019062">
    <property type="protein sequence ID" value="AVF37384.1"/>
    <property type="molecule type" value="Genomic_DNA"/>
</dbReference>
<sequence length="330" mass="34013">MISSVTSDIDTLPSDGSQSATLSALIDSATPGITVTWAVASGGPGTVSPLTSVTDATGLATTALTASAIGTISVSATTSDDATGMSVSVAAANLLYSPDVLNASVEDDYTLSDSDLNFGVWATIPRYKGAKVKDQVTFYWGDVGSTTFPITDVTADLPKDIDVTNQLPPECLQEGTYSVSYTAVDASQNPTDSVALSIKVSTGSTPATLPEPTVPEATRGVINVEIAADGVDVDVAYNSMAAGDYITLFWEGQDAQGIKIEAATTSQTYTVVDGDVSHTFTFDNALFYPNGLGYEGQAVTSYTVHVPGSEADQKSISLTLQVDTVPPGSN</sequence>
<dbReference type="AlphaFoldDB" id="A0A2L1UWY1"/>
<dbReference type="KEGG" id="rox:BV494_06800"/>
<gene>
    <name evidence="1" type="ORF">BV494_06800</name>
</gene>
<evidence type="ECO:0000313" key="2">
    <source>
        <dbReference type="Proteomes" id="UP000239197"/>
    </source>
</evidence>